<dbReference type="EMBL" id="WTPW01001242">
    <property type="protein sequence ID" value="KAF0447026.1"/>
    <property type="molecule type" value="Genomic_DNA"/>
</dbReference>
<dbReference type="AlphaFoldDB" id="A0A8H3XC72"/>
<accession>A0A8H3XC72</accession>
<organism evidence="1 2">
    <name type="scientific">Gigaspora margarita</name>
    <dbReference type="NCBI Taxonomy" id="4874"/>
    <lineage>
        <taxon>Eukaryota</taxon>
        <taxon>Fungi</taxon>
        <taxon>Fungi incertae sedis</taxon>
        <taxon>Mucoromycota</taxon>
        <taxon>Glomeromycotina</taxon>
        <taxon>Glomeromycetes</taxon>
        <taxon>Diversisporales</taxon>
        <taxon>Gigasporaceae</taxon>
        <taxon>Gigaspora</taxon>
    </lineage>
</organism>
<evidence type="ECO:0000313" key="2">
    <source>
        <dbReference type="Proteomes" id="UP000439903"/>
    </source>
</evidence>
<dbReference type="Proteomes" id="UP000439903">
    <property type="component" value="Unassembled WGS sequence"/>
</dbReference>
<keyword evidence="2" id="KW-1185">Reference proteome</keyword>
<evidence type="ECO:0000313" key="1">
    <source>
        <dbReference type="EMBL" id="KAF0447026.1"/>
    </source>
</evidence>
<proteinExistence type="predicted"/>
<reference evidence="1 2" key="1">
    <citation type="journal article" date="2019" name="Environ. Microbiol.">
        <title>At the nexus of three kingdoms: the genome of the mycorrhizal fungus Gigaspora margarita provides insights into plant, endobacterial and fungal interactions.</title>
        <authorList>
            <person name="Venice F."/>
            <person name="Ghignone S."/>
            <person name="Salvioli di Fossalunga A."/>
            <person name="Amselem J."/>
            <person name="Novero M."/>
            <person name="Xianan X."/>
            <person name="Sedzielewska Toro K."/>
            <person name="Morin E."/>
            <person name="Lipzen A."/>
            <person name="Grigoriev I.V."/>
            <person name="Henrissat B."/>
            <person name="Martin F.M."/>
            <person name="Bonfante P."/>
        </authorList>
    </citation>
    <scope>NUCLEOTIDE SEQUENCE [LARGE SCALE GENOMIC DNA]</scope>
    <source>
        <strain evidence="1 2">BEG34</strain>
    </source>
</reference>
<protein>
    <submittedName>
        <fullName evidence="1">Uncharacterized protein</fullName>
    </submittedName>
</protein>
<comment type="caution">
    <text evidence="1">The sequence shown here is derived from an EMBL/GenBank/DDBJ whole genome shotgun (WGS) entry which is preliminary data.</text>
</comment>
<sequence length="78" mass="9239">MNFNLSSWTNILHCISTRFSILFVDLDVSLCSFLQYFIDLYKKYCVRDISVQTFEPMNNIPEHICTLYFLNPESGFKI</sequence>
<name>A0A8H3XC72_GIGMA</name>
<gene>
    <name evidence="1" type="ORF">F8M41_002840</name>
</gene>